<protein>
    <recommendedName>
        <fullName evidence="1">WW domain-containing protein</fullName>
    </recommendedName>
</protein>
<dbReference type="AlphaFoldDB" id="A0A3P7LA10"/>
<evidence type="ECO:0000259" key="1">
    <source>
        <dbReference type="Pfam" id="PF00397"/>
    </source>
</evidence>
<feature type="domain" description="WW" evidence="1">
    <location>
        <begin position="65"/>
        <end position="92"/>
    </location>
</feature>
<evidence type="ECO:0000313" key="2">
    <source>
        <dbReference type="EMBL" id="VDN13524.1"/>
    </source>
</evidence>
<name>A0A3P7LA10_DIBLA</name>
<dbReference type="SUPFAM" id="SSF51045">
    <property type="entry name" value="WW domain"/>
    <property type="match status" value="1"/>
</dbReference>
<dbReference type="Pfam" id="PF00397">
    <property type="entry name" value="WW"/>
    <property type="match status" value="1"/>
</dbReference>
<dbReference type="Proteomes" id="UP000281553">
    <property type="component" value="Unassembled WGS sequence"/>
</dbReference>
<accession>A0A3P7LA10</accession>
<dbReference type="InterPro" id="IPR001202">
    <property type="entry name" value="WW_dom"/>
</dbReference>
<keyword evidence="3" id="KW-1185">Reference proteome</keyword>
<evidence type="ECO:0000313" key="3">
    <source>
        <dbReference type="Proteomes" id="UP000281553"/>
    </source>
</evidence>
<sequence length="131" mass="15034">MKYVSEVAAIVNFEDGNQSDIIVPPLVALRDLDAFIKGYVQLVRSYVLSYHTLSLYTISVHTWAPWIEVKSSKTGQFYYYNRTSNESVYTLPQDAILPYGKANFFKVPWTRASAEDFDVVQLAQEVLHLDF</sequence>
<dbReference type="InterPro" id="IPR036020">
    <property type="entry name" value="WW_dom_sf"/>
</dbReference>
<organism evidence="2 3">
    <name type="scientific">Dibothriocephalus latus</name>
    <name type="common">Fish tapeworm</name>
    <name type="synonym">Diphyllobothrium latum</name>
    <dbReference type="NCBI Taxonomy" id="60516"/>
    <lineage>
        <taxon>Eukaryota</taxon>
        <taxon>Metazoa</taxon>
        <taxon>Spiralia</taxon>
        <taxon>Lophotrochozoa</taxon>
        <taxon>Platyhelminthes</taxon>
        <taxon>Cestoda</taxon>
        <taxon>Eucestoda</taxon>
        <taxon>Diphyllobothriidea</taxon>
        <taxon>Diphyllobothriidae</taxon>
        <taxon>Dibothriocephalus</taxon>
    </lineage>
</organism>
<dbReference type="Gene3D" id="2.20.70.10">
    <property type="match status" value="1"/>
</dbReference>
<gene>
    <name evidence="2" type="ORF">DILT_LOCUS9355</name>
</gene>
<dbReference type="OrthoDB" id="437889at2759"/>
<reference evidence="2 3" key="1">
    <citation type="submission" date="2018-11" db="EMBL/GenBank/DDBJ databases">
        <authorList>
            <consortium name="Pathogen Informatics"/>
        </authorList>
    </citation>
    <scope>NUCLEOTIDE SEQUENCE [LARGE SCALE GENOMIC DNA]</scope>
</reference>
<proteinExistence type="predicted"/>
<dbReference type="EMBL" id="UYRU01056605">
    <property type="protein sequence ID" value="VDN13524.1"/>
    <property type="molecule type" value="Genomic_DNA"/>
</dbReference>